<feature type="transmembrane region" description="Helical" evidence="2">
    <location>
        <begin position="811"/>
        <end position="828"/>
    </location>
</feature>
<feature type="region of interest" description="Disordered" evidence="1">
    <location>
        <begin position="1"/>
        <end position="42"/>
    </location>
</feature>
<gene>
    <name evidence="3" type="ORF">PGLA2088_LOCUS24417</name>
</gene>
<feature type="transmembrane region" description="Helical" evidence="2">
    <location>
        <begin position="909"/>
        <end position="930"/>
    </location>
</feature>
<feature type="transmembrane region" description="Helical" evidence="2">
    <location>
        <begin position="755"/>
        <end position="772"/>
    </location>
</feature>
<dbReference type="AlphaFoldDB" id="A0A813JTD3"/>
<proteinExistence type="predicted"/>
<accession>A0A813JTD3</accession>
<dbReference type="EMBL" id="CAJNNW010026435">
    <property type="protein sequence ID" value="CAE8685326.1"/>
    <property type="molecule type" value="Genomic_DNA"/>
</dbReference>
<feature type="compositionally biased region" description="Low complexity" evidence="1">
    <location>
        <begin position="105"/>
        <end position="116"/>
    </location>
</feature>
<name>A0A813JTD3_POLGL</name>
<evidence type="ECO:0000256" key="2">
    <source>
        <dbReference type="SAM" id="Phobius"/>
    </source>
</evidence>
<keyword evidence="2" id="KW-1133">Transmembrane helix</keyword>
<evidence type="ECO:0000256" key="1">
    <source>
        <dbReference type="SAM" id="MobiDB-lite"/>
    </source>
</evidence>
<comment type="caution">
    <text evidence="3">The sequence shown here is derived from an EMBL/GenBank/DDBJ whole genome shotgun (WGS) entry which is preliminary data.</text>
</comment>
<sequence>MDGEVLFHVPAQGPSEKSRASIAKASGKVQGQQRSEDSQESLGVTRVLPVWKHSFQGSWQLVADADNTFGPVLSPPLLDLSSEQDDFRREYRRARIGSSRKKNNNDNNNNDNNNNNLRAFSRHALLAGDFEAASEAAGDFKDAGTAQQASASRPLGPRGLCTMERALLKSSVIADDNQNNNIAEVQVPIPQMPPPTLAIIPSDCRPESPKPRKMSVAWAEQRKSLTGESPVTEELHVGTPWWLSVWGFQHGHRLTFRLPGRDSAMQATSAILMDKYMLPKFVDLWLERSRWSSWQTAFLWFLSVAIETAVVLWTHGEDDDFHHADIVHITTFAVIAGTFSALSLYLLHMCNAQAAMIDHYSATAAETTDDYWLLRHDWDRIQATLRRSAQGLTPCLLTLTFTPLLVVAVSAIELFLDNESWNIKVKAVTQVDSLLFAGASQSEELLPKMIVLLGALRGLCRIGEVTGNCERLPVFLNSLLLGEAFDEEASHLIDFIERSKAGFYAFDAKVDFSGMSKVAYVFGAGLVALLTQVVNNGGHDKDCTQVLVAEQCDKQVLTLFAELQQKLCANVEAAVFDQLADGEKVTNQTSNCSTAASPLAMLLRVPAQQGPSEKQLLEGSWVEEADYAPVSSVLSPALLELSSEQEDFRREYRQARNGRSQNPGDFKVARATRGKRPLHDGARPFDCRPESPKPRKMSVAWAEQRKSLTGESPVTKELHIGTPWWLSVWGFQDGHRQFWRFRGPMSKEGRFGNEVILVMGVGSAASLLQLTFRMPGRDSAMQATSAILMDKHMLPKFVDLWLERSRWLEQLGGCLLVVAIEAAVVTWTHDGDDDCHLPGIVHITAFAVVAGTFSALSLYLLHMCNAQAAMIDHYSATAAETTDDYWQLRHDWDRIQATLRRSAQGLTPCLLTLTFTPLLVVAVSAIELFLDNEYNGHRIMLELLPKLIVLLGALRGLCRIGEVTGNCERLPVFLNSLLLGDSFDEEASHLIDFIERSKAGFYAFDARVDFSGMSKVAYVFGAGLVALLTQVVKL</sequence>
<keyword evidence="2" id="KW-0472">Membrane</keyword>
<evidence type="ECO:0000313" key="4">
    <source>
        <dbReference type="Proteomes" id="UP000626109"/>
    </source>
</evidence>
<feature type="region of interest" description="Disordered" evidence="1">
    <location>
        <begin position="94"/>
        <end position="116"/>
    </location>
</feature>
<protein>
    <submittedName>
        <fullName evidence="3">Uncharacterized protein</fullName>
    </submittedName>
</protein>
<keyword evidence="2" id="KW-0812">Transmembrane</keyword>
<organism evidence="3 4">
    <name type="scientific">Polarella glacialis</name>
    <name type="common">Dinoflagellate</name>
    <dbReference type="NCBI Taxonomy" id="89957"/>
    <lineage>
        <taxon>Eukaryota</taxon>
        <taxon>Sar</taxon>
        <taxon>Alveolata</taxon>
        <taxon>Dinophyceae</taxon>
        <taxon>Suessiales</taxon>
        <taxon>Suessiaceae</taxon>
        <taxon>Polarella</taxon>
    </lineage>
</organism>
<evidence type="ECO:0000313" key="3">
    <source>
        <dbReference type="EMBL" id="CAE8685326.1"/>
    </source>
</evidence>
<feature type="transmembrane region" description="Helical" evidence="2">
    <location>
        <begin position="1016"/>
        <end position="1032"/>
    </location>
</feature>
<reference evidence="3" key="1">
    <citation type="submission" date="2021-02" db="EMBL/GenBank/DDBJ databases">
        <authorList>
            <person name="Dougan E. K."/>
            <person name="Rhodes N."/>
            <person name="Thang M."/>
            <person name="Chan C."/>
        </authorList>
    </citation>
    <scope>NUCLEOTIDE SEQUENCE</scope>
</reference>
<dbReference type="Proteomes" id="UP000626109">
    <property type="component" value="Unassembled WGS sequence"/>
</dbReference>
<feature type="transmembrane region" description="Helical" evidence="2">
    <location>
        <begin position="840"/>
        <end position="861"/>
    </location>
</feature>
<feature type="transmembrane region" description="Helical" evidence="2">
    <location>
        <begin position="326"/>
        <end position="347"/>
    </location>
</feature>
<feature type="transmembrane region" description="Helical" evidence="2">
    <location>
        <begin position="297"/>
        <end position="314"/>
    </location>
</feature>
<feature type="compositionally biased region" description="Basic and acidic residues" evidence="1">
    <location>
        <begin position="677"/>
        <end position="693"/>
    </location>
</feature>
<feature type="transmembrane region" description="Helical" evidence="2">
    <location>
        <begin position="395"/>
        <end position="416"/>
    </location>
</feature>
<feature type="region of interest" description="Disordered" evidence="1">
    <location>
        <begin position="655"/>
        <end position="699"/>
    </location>
</feature>